<comment type="pathway">
    <text evidence="2">Cofactor biosynthesis; thiamine diphosphate biosynthesis.</text>
</comment>
<dbReference type="PANTHER" id="PTHR31528">
    <property type="entry name" value="4-AMINO-5-HYDROXYMETHYL-2-METHYLPYRIMIDINE PHOSPHATE SYNTHASE THI11-RELATED"/>
    <property type="match status" value="1"/>
</dbReference>
<dbReference type="InterPro" id="IPR015168">
    <property type="entry name" value="SsuA/THI5"/>
</dbReference>
<keyword evidence="15" id="KW-1185">Reference proteome</keyword>
<dbReference type="SUPFAM" id="SSF53850">
    <property type="entry name" value="Periplasmic binding protein-like II"/>
    <property type="match status" value="1"/>
</dbReference>
<reference evidence="14 15" key="1">
    <citation type="journal article" date="2021" name="Arch. Microbiol.">
        <title>Harenicola maris gen. nov., sp. nov. isolated from the Sea of Japan shallow sediments.</title>
        <authorList>
            <person name="Romanenko L.A."/>
            <person name="Kurilenko V.V."/>
            <person name="Chernysheva N.Y."/>
            <person name="Tekutyeva L.A."/>
            <person name="Velansky P.V."/>
            <person name="Svetashev V.I."/>
            <person name="Isaeva M.P."/>
        </authorList>
    </citation>
    <scope>NUCLEOTIDE SEQUENCE [LARGE SCALE GENOMIC DNA]</scope>
    <source>
        <strain evidence="14 15">KMM 3653</strain>
    </source>
</reference>
<dbReference type="InterPro" id="IPR027939">
    <property type="entry name" value="NMT1/THI5"/>
</dbReference>
<evidence type="ECO:0000256" key="8">
    <source>
        <dbReference type="ARBA" id="ARBA00022977"/>
    </source>
</evidence>
<comment type="similarity">
    <text evidence="3">Belongs to the NMT1/THI5 family.</text>
</comment>
<protein>
    <recommendedName>
        <fullName evidence="10">Thiamine pyrimidine synthase</fullName>
    </recommendedName>
</protein>
<accession>A0AAP2CMZ6</accession>
<dbReference type="GO" id="GO:0046872">
    <property type="term" value="F:metal ion binding"/>
    <property type="evidence" value="ECO:0007669"/>
    <property type="project" value="UniProtKB-KW"/>
</dbReference>
<evidence type="ECO:0000256" key="7">
    <source>
        <dbReference type="ARBA" id="ARBA00022898"/>
    </source>
</evidence>
<evidence type="ECO:0000256" key="3">
    <source>
        <dbReference type="ARBA" id="ARBA00009406"/>
    </source>
</evidence>
<evidence type="ECO:0000256" key="5">
    <source>
        <dbReference type="ARBA" id="ARBA00022679"/>
    </source>
</evidence>
<dbReference type="Proteomes" id="UP001315686">
    <property type="component" value="Unassembled WGS sequence"/>
</dbReference>
<evidence type="ECO:0000313" key="15">
    <source>
        <dbReference type="Proteomes" id="UP001315686"/>
    </source>
</evidence>
<evidence type="ECO:0000256" key="9">
    <source>
        <dbReference type="ARBA" id="ARBA00023004"/>
    </source>
</evidence>
<evidence type="ECO:0000256" key="1">
    <source>
        <dbReference type="ARBA" id="ARBA00003469"/>
    </source>
</evidence>
<name>A0AAP2CMZ6_9RHOB</name>
<dbReference type="GO" id="GO:0009228">
    <property type="term" value="P:thiamine biosynthetic process"/>
    <property type="evidence" value="ECO:0007669"/>
    <property type="project" value="UniProtKB-KW"/>
</dbReference>
<dbReference type="RefSeq" id="WP_407648231.1">
    <property type="nucleotide sequence ID" value="NZ_JADQAZ010000001.1"/>
</dbReference>
<feature type="domain" description="SsuA/THI5-like" evidence="13">
    <location>
        <begin position="48"/>
        <end position="254"/>
    </location>
</feature>
<keyword evidence="9" id="KW-0408">Iron</keyword>
<evidence type="ECO:0000256" key="11">
    <source>
        <dbReference type="ARBA" id="ARBA00048179"/>
    </source>
</evidence>
<dbReference type="Gene3D" id="3.40.190.10">
    <property type="entry name" value="Periplasmic binding protein-like II"/>
    <property type="match status" value="2"/>
</dbReference>
<sequence length="331" mass="35133">MKFPPISRRATLGLLAGGAASMFAPMRFASAQSNPALNFQLSWLPSVQFGGSYMAEENGYWSEKGLDVSLLPGGPNAPVEPSVMAGTSLLGITAADYASAAVAEGATFKIIAVAMQKNPFTIASLPGNPVNTPADLVGKKIGMAVANTPILAALCALNDVDINEIEIVPTQYDPAPLVNGEVDCLLCWLTDLPIAMTVAGVENVTMLLADHGYAVHSQTYIVTEEALENQRAEIVALMAGEIAGWNAYFADTDAAAELTVAKFPDLGLDLETQKLQAAKQVDLMASPLTEEYGFGWFTEETVAENIATLGLLDREVSADLWDRSILEEIYG</sequence>
<comment type="subunit">
    <text evidence="4">Homodimer.</text>
</comment>
<proteinExistence type="inferred from homology"/>
<feature type="chain" id="PRO_5042868013" description="Thiamine pyrimidine synthase" evidence="12">
    <location>
        <begin position="32"/>
        <end position="331"/>
    </location>
</feature>
<dbReference type="AlphaFoldDB" id="A0AAP2CMZ6"/>
<dbReference type="Pfam" id="PF09084">
    <property type="entry name" value="NMT1"/>
    <property type="match status" value="1"/>
</dbReference>
<keyword evidence="12" id="KW-0732">Signal</keyword>
<evidence type="ECO:0000256" key="6">
    <source>
        <dbReference type="ARBA" id="ARBA00022723"/>
    </source>
</evidence>
<comment type="catalytic activity">
    <reaction evidence="11">
        <text>N(6)-(pyridoxal phosphate)-L-lysyl-[4-amino-5-hydroxymethyl-2-methylpyrimidine phosphate synthase] + L-histidyl-[4-amino-5-hydroxymethyl-2-methylpyrimidine phosphate synthase] + 2 Fe(3+) + 4 H2O = L-lysyl-[4-amino-5-hydroxymethyl-2-methylpyrimidine phosphate synthase] + (2S)-2-amino-5-hydroxy-4-oxopentanoyl-[4-amino-5-hydroxymethyl-2-methylpyrimidine phosphate synthase] + 4-amino-2-methyl-5-(phosphooxymethyl)pyrimidine + 3-oxopropanoate + 2 Fe(2+) + 2 H(+)</text>
        <dbReference type="Rhea" id="RHEA:65756"/>
        <dbReference type="Rhea" id="RHEA-COMP:16892"/>
        <dbReference type="Rhea" id="RHEA-COMP:16893"/>
        <dbReference type="Rhea" id="RHEA-COMP:16894"/>
        <dbReference type="Rhea" id="RHEA-COMP:16895"/>
        <dbReference type="ChEBI" id="CHEBI:15377"/>
        <dbReference type="ChEBI" id="CHEBI:15378"/>
        <dbReference type="ChEBI" id="CHEBI:29033"/>
        <dbReference type="ChEBI" id="CHEBI:29034"/>
        <dbReference type="ChEBI" id="CHEBI:29969"/>
        <dbReference type="ChEBI" id="CHEBI:29979"/>
        <dbReference type="ChEBI" id="CHEBI:33190"/>
        <dbReference type="ChEBI" id="CHEBI:58354"/>
        <dbReference type="ChEBI" id="CHEBI:143915"/>
        <dbReference type="ChEBI" id="CHEBI:157692"/>
    </reaction>
    <physiologicalReaction direction="left-to-right" evidence="11">
        <dbReference type="Rhea" id="RHEA:65757"/>
    </physiologicalReaction>
</comment>
<evidence type="ECO:0000256" key="10">
    <source>
        <dbReference type="ARBA" id="ARBA00033171"/>
    </source>
</evidence>
<dbReference type="GO" id="GO:0016740">
    <property type="term" value="F:transferase activity"/>
    <property type="evidence" value="ECO:0007669"/>
    <property type="project" value="UniProtKB-KW"/>
</dbReference>
<dbReference type="PANTHER" id="PTHR31528:SF1">
    <property type="entry name" value="4-AMINO-5-HYDROXYMETHYL-2-METHYLPYRIMIDINE PHOSPHATE SYNTHASE THI11-RELATED"/>
    <property type="match status" value="1"/>
</dbReference>
<keyword evidence="8" id="KW-0784">Thiamine biosynthesis</keyword>
<evidence type="ECO:0000256" key="2">
    <source>
        <dbReference type="ARBA" id="ARBA00004948"/>
    </source>
</evidence>
<evidence type="ECO:0000256" key="4">
    <source>
        <dbReference type="ARBA" id="ARBA00011738"/>
    </source>
</evidence>
<dbReference type="PROSITE" id="PS51318">
    <property type="entry name" value="TAT"/>
    <property type="match status" value="1"/>
</dbReference>
<keyword evidence="5" id="KW-0808">Transferase</keyword>
<dbReference type="InterPro" id="IPR006311">
    <property type="entry name" value="TAT_signal"/>
</dbReference>
<comment type="caution">
    <text evidence="14">The sequence shown here is derived from an EMBL/GenBank/DDBJ whole genome shotgun (WGS) entry which is preliminary data.</text>
</comment>
<evidence type="ECO:0000259" key="13">
    <source>
        <dbReference type="Pfam" id="PF09084"/>
    </source>
</evidence>
<keyword evidence="6" id="KW-0479">Metal-binding</keyword>
<dbReference type="EMBL" id="JADQAZ010000001">
    <property type="protein sequence ID" value="MBT0956555.1"/>
    <property type="molecule type" value="Genomic_DNA"/>
</dbReference>
<keyword evidence="7" id="KW-0663">Pyridoxal phosphate</keyword>
<gene>
    <name evidence="14" type="ORF">IV417_04090</name>
</gene>
<organism evidence="14 15">
    <name type="scientific">Harenicola maris</name>
    <dbReference type="NCBI Taxonomy" id="2841044"/>
    <lineage>
        <taxon>Bacteria</taxon>
        <taxon>Pseudomonadati</taxon>
        <taxon>Pseudomonadota</taxon>
        <taxon>Alphaproteobacteria</taxon>
        <taxon>Rhodobacterales</taxon>
        <taxon>Paracoccaceae</taxon>
        <taxon>Harenicola</taxon>
    </lineage>
</organism>
<evidence type="ECO:0000313" key="14">
    <source>
        <dbReference type="EMBL" id="MBT0956555.1"/>
    </source>
</evidence>
<comment type="function">
    <text evidence="1">Responsible for the formation of the pyrimidine heterocycle in the thiamine biosynthesis pathway. Catalyzes the formation of hydroxymethylpyrimidine phosphate (HMP-P) from histidine and pyridoxal phosphate (PLP). The protein uses PLP and the active site histidine to form HMP-P, generating an inactive enzyme. The enzyme can only undergo a single turnover, which suggests it is a suicide enzyme.</text>
</comment>
<evidence type="ECO:0000256" key="12">
    <source>
        <dbReference type="SAM" id="SignalP"/>
    </source>
</evidence>
<feature type="signal peptide" evidence="12">
    <location>
        <begin position="1"/>
        <end position="31"/>
    </location>
</feature>